<comment type="caution">
    <text evidence="2">The sequence shown here is derived from an EMBL/GenBank/DDBJ whole genome shotgun (WGS) entry which is preliminary data.</text>
</comment>
<evidence type="ECO:0000256" key="1">
    <source>
        <dbReference type="SAM" id="Phobius"/>
    </source>
</evidence>
<keyword evidence="1" id="KW-1133">Transmembrane helix</keyword>
<gene>
    <name evidence="2" type="primary">pilW</name>
    <name evidence="2" type="ORF">GCM10008111_06330</name>
</gene>
<protein>
    <submittedName>
        <fullName evidence="2">Type IV minor pilin protein PilW</fullName>
    </submittedName>
</protein>
<organism evidence="2 3">
    <name type="scientific">Alishewanella tabrizica</name>
    <dbReference type="NCBI Taxonomy" id="671278"/>
    <lineage>
        <taxon>Bacteria</taxon>
        <taxon>Pseudomonadati</taxon>
        <taxon>Pseudomonadota</taxon>
        <taxon>Gammaproteobacteria</taxon>
        <taxon>Alteromonadales</taxon>
        <taxon>Alteromonadaceae</taxon>
        <taxon>Alishewanella</taxon>
    </lineage>
</organism>
<feature type="transmembrane region" description="Helical" evidence="1">
    <location>
        <begin position="13"/>
        <end position="34"/>
    </location>
</feature>
<reference evidence="3" key="1">
    <citation type="journal article" date="2019" name="Int. J. Syst. Evol. Microbiol.">
        <title>The Global Catalogue of Microorganisms (GCM) 10K type strain sequencing project: providing services to taxonomists for standard genome sequencing and annotation.</title>
        <authorList>
            <consortium name="The Broad Institute Genomics Platform"/>
            <consortium name="The Broad Institute Genome Sequencing Center for Infectious Disease"/>
            <person name="Wu L."/>
            <person name="Ma J."/>
        </authorList>
    </citation>
    <scope>NUCLEOTIDE SEQUENCE [LARGE SCALE GENOMIC DNA]</scope>
    <source>
        <strain evidence="3">KCTC 23723</strain>
    </source>
</reference>
<dbReference type="Proteomes" id="UP000634667">
    <property type="component" value="Unassembled WGS sequence"/>
</dbReference>
<dbReference type="Pfam" id="PF16074">
    <property type="entry name" value="PilW"/>
    <property type="match status" value="1"/>
</dbReference>
<accession>A0ABQ2WHU2</accession>
<name>A0ABQ2WHU2_9ALTE</name>
<keyword evidence="3" id="KW-1185">Reference proteome</keyword>
<keyword evidence="1" id="KW-0472">Membrane</keyword>
<dbReference type="EMBL" id="BMYR01000002">
    <property type="protein sequence ID" value="GGW52950.1"/>
    <property type="molecule type" value="Genomic_DNA"/>
</dbReference>
<dbReference type="InterPro" id="IPR012902">
    <property type="entry name" value="N_methyl_site"/>
</dbReference>
<evidence type="ECO:0000313" key="3">
    <source>
        <dbReference type="Proteomes" id="UP000634667"/>
    </source>
</evidence>
<dbReference type="PROSITE" id="PS00409">
    <property type="entry name" value="PROKAR_NTER_METHYL"/>
    <property type="match status" value="1"/>
</dbReference>
<proteinExistence type="predicted"/>
<dbReference type="RefSeq" id="WP_189480429.1">
    <property type="nucleotide sequence ID" value="NZ_BMYR01000002.1"/>
</dbReference>
<evidence type="ECO:0000313" key="2">
    <source>
        <dbReference type="EMBL" id="GGW52950.1"/>
    </source>
</evidence>
<keyword evidence="1" id="KW-0812">Transmembrane</keyword>
<sequence>MTARQGGLSLVELMIAMVLALVLLGLVLTAFRVMHSTAIQTRQLAFLQQNGQLVLNLLHNELQNSGFWGGQSLHHIRQAAALGIQPMPDCVAADIDSGSFPQPNQPFINVFAAVATGGRQLNCLNDLLPATEFIQLKRNIGEAVAPDALRANRFYLQSDWQQSRFVTQDNVDHDAKHVYPYQHVVLYLQQQQQQGQSVPVLMRKRLVRTAAGAPRMATDSVIDGVERLHFEFLIDSNLDGRPNYTLATRDMTNAHWLQHDHRIVAVQFYVLLRTTEPDPRYRNTQHYQLGSVNFYATNDHYRRLLLSGAVYFENAVLADL</sequence>
<dbReference type="InterPro" id="IPR032092">
    <property type="entry name" value="PilW"/>
</dbReference>
<dbReference type="Pfam" id="PF07963">
    <property type="entry name" value="N_methyl"/>
    <property type="match status" value="1"/>
</dbReference>